<keyword evidence="2" id="KW-0560">Oxidoreductase</keyword>
<evidence type="ECO:0000256" key="1">
    <source>
        <dbReference type="ARBA" id="ARBA00006484"/>
    </source>
</evidence>
<dbReference type="InterPro" id="IPR036291">
    <property type="entry name" value="NAD(P)-bd_dom_sf"/>
</dbReference>
<comment type="caution">
    <text evidence="4">The sequence shown here is derived from an EMBL/GenBank/DDBJ whole genome shotgun (WGS) entry which is preliminary data.</text>
</comment>
<dbReference type="SUPFAM" id="SSF51735">
    <property type="entry name" value="NAD(P)-binding Rossmann-fold domains"/>
    <property type="match status" value="1"/>
</dbReference>
<reference evidence="4 5" key="1">
    <citation type="submission" date="2016-01" db="EMBL/GenBank/DDBJ databases">
        <title>The new phylogeny of the genus Mycobacterium.</title>
        <authorList>
            <person name="Tarcisio F."/>
            <person name="Conor M."/>
            <person name="Antonella G."/>
            <person name="Elisabetta G."/>
            <person name="Giulia F.S."/>
            <person name="Sara T."/>
            <person name="Anna F."/>
            <person name="Clotilde B."/>
            <person name="Roberto B."/>
            <person name="Veronica D.S."/>
            <person name="Fabio R."/>
            <person name="Monica P."/>
            <person name="Olivier J."/>
            <person name="Enrico T."/>
            <person name="Nicola S."/>
        </authorList>
    </citation>
    <scope>NUCLEOTIDE SEQUENCE [LARGE SCALE GENOMIC DNA]</scope>
    <source>
        <strain evidence="4 5">DSM 44153</strain>
    </source>
</reference>
<dbReference type="InterPro" id="IPR002347">
    <property type="entry name" value="SDR_fam"/>
</dbReference>
<dbReference type="RefSeq" id="WP_085111440.1">
    <property type="nucleotide sequence ID" value="NZ_JACKSN010000034.1"/>
</dbReference>
<dbReference type="GO" id="GO:0016491">
    <property type="term" value="F:oxidoreductase activity"/>
    <property type="evidence" value="ECO:0007669"/>
    <property type="project" value="UniProtKB-KW"/>
</dbReference>
<dbReference type="STRING" id="1798.AWC30_01165"/>
<evidence type="ECO:0000313" key="5">
    <source>
        <dbReference type="Proteomes" id="UP000193090"/>
    </source>
</evidence>
<dbReference type="OrthoDB" id="5242868at2"/>
<dbReference type="PANTHER" id="PTHR42901:SF1">
    <property type="entry name" value="ALCOHOL DEHYDROGENASE"/>
    <property type="match status" value="1"/>
</dbReference>
<evidence type="ECO:0000256" key="3">
    <source>
        <dbReference type="RuleBase" id="RU000363"/>
    </source>
</evidence>
<evidence type="ECO:0000313" key="4">
    <source>
        <dbReference type="EMBL" id="ORW98818.1"/>
    </source>
</evidence>
<dbReference type="Gene3D" id="3.40.50.720">
    <property type="entry name" value="NAD(P)-binding Rossmann-like Domain"/>
    <property type="match status" value="1"/>
</dbReference>
<dbReference type="AlphaFoldDB" id="A0A1X2EE38"/>
<dbReference type="Proteomes" id="UP000193090">
    <property type="component" value="Unassembled WGS sequence"/>
</dbReference>
<evidence type="ECO:0000256" key="2">
    <source>
        <dbReference type="ARBA" id="ARBA00023002"/>
    </source>
</evidence>
<proteinExistence type="inferred from homology"/>
<sequence>MADKTVLVTGAGTGFGNEVALRLAERGLDVIAGVEIFPQVWQLEQQAEQRGVQLRPEKLDVTHPGDRRKAAQWDVDVLLNNAGVAEGGAVVDIPGANLRHQFEVNVIGPILLTQAIAKKMAARRSGKIVFMSSTSGLIIDPFGGAYAASKFALEALAETLFQELAEFNVEVATVNPGSFLTGFNDRMLDTWQSWEDDPATRFFDYTQLSFASKQHDPEPVYRTAVGVVTGEIDGYRNVVPESDIDDVRAQRAQVWDRKVSDGRGERLDAVQAAYDLEPETRAP</sequence>
<dbReference type="PANTHER" id="PTHR42901">
    <property type="entry name" value="ALCOHOL DEHYDROGENASE"/>
    <property type="match status" value="1"/>
</dbReference>
<dbReference type="Pfam" id="PF00106">
    <property type="entry name" value="adh_short"/>
    <property type="match status" value="1"/>
</dbReference>
<name>A0A1X2EE38_9MYCO</name>
<protein>
    <submittedName>
        <fullName evidence="4">Short-chain dehydrogenase</fullName>
    </submittedName>
</protein>
<gene>
    <name evidence="4" type="ORF">AWC30_01165</name>
</gene>
<accession>A0A1X2EE38</accession>
<dbReference type="PRINTS" id="PR00081">
    <property type="entry name" value="GDHRDH"/>
</dbReference>
<dbReference type="PRINTS" id="PR00080">
    <property type="entry name" value="SDRFAMILY"/>
</dbReference>
<dbReference type="EMBL" id="LQPZ01000056">
    <property type="protein sequence ID" value="ORW98818.1"/>
    <property type="molecule type" value="Genomic_DNA"/>
</dbReference>
<keyword evidence="5" id="KW-1185">Reference proteome</keyword>
<comment type="similarity">
    <text evidence="1 3">Belongs to the short-chain dehydrogenases/reductases (SDR) family.</text>
</comment>
<organism evidence="4 5">
    <name type="scientific">Mycolicibacillus trivialis</name>
    <dbReference type="NCBI Taxonomy" id="1798"/>
    <lineage>
        <taxon>Bacteria</taxon>
        <taxon>Bacillati</taxon>
        <taxon>Actinomycetota</taxon>
        <taxon>Actinomycetes</taxon>
        <taxon>Mycobacteriales</taxon>
        <taxon>Mycobacteriaceae</taxon>
        <taxon>Mycolicibacillus</taxon>
    </lineage>
</organism>
<dbReference type="NCBIfam" id="NF006776">
    <property type="entry name" value="PRK09291.1"/>
    <property type="match status" value="1"/>
</dbReference>